<reference evidence="1 2" key="1">
    <citation type="submission" date="2016-10" db="EMBL/GenBank/DDBJ databases">
        <title>The genome sequence of Colletotrichum fioriniae PJ7.</title>
        <authorList>
            <person name="Baroncelli R."/>
        </authorList>
    </citation>
    <scope>NUCLEOTIDE SEQUENCE [LARGE SCALE GENOMIC DNA]</scope>
    <source>
        <strain evidence="1">Col 31</strain>
    </source>
</reference>
<name>A0AAI9UKH0_9PEZI</name>
<organism evidence="1 2">
    <name type="scientific">Colletotrichum melonis</name>
    <dbReference type="NCBI Taxonomy" id="1209925"/>
    <lineage>
        <taxon>Eukaryota</taxon>
        <taxon>Fungi</taxon>
        <taxon>Dikarya</taxon>
        <taxon>Ascomycota</taxon>
        <taxon>Pezizomycotina</taxon>
        <taxon>Sordariomycetes</taxon>
        <taxon>Hypocreomycetidae</taxon>
        <taxon>Glomerellales</taxon>
        <taxon>Glomerellaceae</taxon>
        <taxon>Colletotrichum</taxon>
        <taxon>Colletotrichum acutatum species complex</taxon>
    </lineage>
</organism>
<gene>
    <name evidence="1" type="ORF">CMEL01_03025</name>
</gene>
<dbReference type="Proteomes" id="UP001239795">
    <property type="component" value="Unassembled WGS sequence"/>
</dbReference>
<proteinExistence type="predicted"/>
<comment type="caution">
    <text evidence="1">The sequence shown here is derived from an EMBL/GenBank/DDBJ whole genome shotgun (WGS) entry which is preliminary data.</text>
</comment>
<evidence type="ECO:0000313" key="1">
    <source>
        <dbReference type="EMBL" id="KAK1460026.1"/>
    </source>
</evidence>
<evidence type="ECO:0000313" key="2">
    <source>
        <dbReference type="Proteomes" id="UP001239795"/>
    </source>
</evidence>
<protein>
    <submittedName>
        <fullName evidence="1">Uncharacterized protein</fullName>
    </submittedName>
</protein>
<keyword evidence="2" id="KW-1185">Reference proteome</keyword>
<dbReference type="AlphaFoldDB" id="A0AAI9UKH0"/>
<sequence length="134" mass="15112">MCWVVRLSVAIDLTPARGCSTCSAVTTKRHMSDAEDLVSSHFRRQQCCSLVAVLFIGVMRRRSTYRMFRPNCFITNPAVKRPEVVRMVLCRSAQVTHVLSPRPDGVGMEIFLRMSAPRNGGFSYRCRVNGSRAQ</sequence>
<dbReference type="EMBL" id="MLGG01000013">
    <property type="protein sequence ID" value="KAK1460026.1"/>
    <property type="molecule type" value="Genomic_DNA"/>
</dbReference>
<accession>A0AAI9UKH0</accession>